<dbReference type="EMBL" id="UOEY01000087">
    <property type="protein sequence ID" value="VAW39797.1"/>
    <property type="molecule type" value="Genomic_DNA"/>
</dbReference>
<name>A0A3B0VN88_9ZZZZ</name>
<accession>A0A3B0VN88</accession>
<dbReference type="SUPFAM" id="SSF52540">
    <property type="entry name" value="P-loop containing nucleoside triphosphate hydrolases"/>
    <property type="match status" value="1"/>
</dbReference>
<sequence>MKNGFRERYIKDPVLEDLADRMVFIGGPRQVGKTTFALSLLENADLKHPAYLNWDDIRIRSALLKGELPAGEPLIILDEIHKFARWRNLLKGFYDTARQSTSFIVTGSARLDYYRKGGDSLQGRYHYYRLHPFSLSELTSQPTDDDLETLLNFGGFPEPCLRSQRKFWRRWQRERVQRVIYEDIRDLENIKEISLLELLAEELPNRVGSPLSVKNLKELLQVAHNTAERWLQIFERLYYCFRISPYGPPRIRAVKKEQKLYMWDWSLVPESGPRFENLVASHLLKYCHFKEDTEGYNMELRFLRDTDKREIDFVVLQDSVPLLAVECKTGERSVNPAMYYYKERTEIPEWYQVHQGTRDYEKKGIRVLPFITFCKICNLP</sequence>
<dbReference type="PANTHER" id="PTHR43566">
    <property type="entry name" value="CONSERVED PROTEIN"/>
    <property type="match status" value="1"/>
</dbReference>
<gene>
    <name evidence="3" type="ORF">MNBD_DELTA04-1480</name>
</gene>
<evidence type="ECO:0000259" key="2">
    <source>
        <dbReference type="Pfam" id="PF13635"/>
    </source>
</evidence>
<dbReference type="InterPro" id="IPR025420">
    <property type="entry name" value="DUF4143"/>
</dbReference>
<dbReference type="InterPro" id="IPR041682">
    <property type="entry name" value="AAA_14"/>
</dbReference>
<feature type="domain" description="DUF4143" evidence="2">
    <location>
        <begin position="182"/>
        <end position="329"/>
    </location>
</feature>
<reference evidence="3" key="1">
    <citation type="submission" date="2018-06" db="EMBL/GenBank/DDBJ databases">
        <authorList>
            <person name="Zhirakovskaya E."/>
        </authorList>
    </citation>
    <scope>NUCLEOTIDE SEQUENCE</scope>
</reference>
<protein>
    <recommendedName>
        <fullName evidence="4">ATPase</fullName>
    </recommendedName>
</protein>
<evidence type="ECO:0008006" key="4">
    <source>
        <dbReference type="Google" id="ProtNLM"/>
    </source>
</evidence>
<dbReference type="PANTHER" id="PTHR43566:SF1">
    <property type="entry name" value="AAA+ ATPASE DOMAIN-CONTAINING PROTEIN"/>
    <property type="match status" value="1"/>
</dbReference>
<proteinExistence type="predicted"/>
<organism evidence="3">
    <name type="scientific">hydrothermal vent metagenome</name>
    <dbReference type="NCBI Taxonomy" id="652676"/>
    <lineage>
        <taxon>unclassified sequences</taxon>
        <taxon>metagenomes</taxon>
        <taxon>ecological metagenomes</taxon>
    </lineage>
</organism>
<feature type="domain" description="AAA" evidence="1">
    <location>
        <begin position="21"/>
        <end position="138"/>
    </location>
</feature>
<evidence type="ECO:0000259" key="1">
    <source>
        <dbReference type="Pfam" id="PF13173"/>
    </source>
</evidence>
<evidence type="ECO:0000313" key="3">
    <source>
        <dbReference type="EMBL" id="VAW39797.1"/>
    </source>
</evidence>
<dbReference type="InterPro" id="IPR027417">
    <property type="entry name" value="P-loop_NTPase"/>
</dbReference>
<dbReference type="AlphaFoldDB" id="A0A3B0VN88"/>
<dbReference type="Pfam" id="PF13635">
    <property type="entry name" value="DUF4143"/>
    <property type="match status" value="1"/>
</dbReference>
<dbReference type="Pfam" id="PF13173">
    <property type="entry name" value="AAA_14"/>
    <property type="match status" value="1"/>
</dbReference>